<comment type="catalytic activity">
    <reaction evidence="7">
        <text>a 2'-deoxyadenosine in DNA + S-adenosyl-L-methionine = an N(6)-methyl-2'-deoxyadenosine in DNA + S-adenosyl-L-homocysteine + H(+)</text>
        <dbReference type="Rhea" id="RHEA:15197"/>
        <dbReference type="Rhea" id="RHEA-COMP:12418"/>
        <dbReference type="Rhea" id="RHEA-COMP:12419"/>
        <dbReference type="ChEBI" id="CHEBI:15378"/>
        <dbReference type="ChEBI" id="CHEBI:57856"/>
        <dbReference type="ChEBI" id="CHEBI:59789"/>
        <dbReference type="ChEBI" id="CHEBI:90615"/>
        <dbReference type="ChEBI" id="CHEBI:90616"/>
        <dbReference type="EC" id="2.1.1.72"/>
    </reaction>
</comment>
<keyword evidence="6" id="KW-0680">Restriction system</keyword>
<keyword evidence="3" id="KW-0489">Methyltransferase</keyword>
<organism evidence="9 10">
    <name type="scientific">Nonlabens mediterrranea</name>
    <dbReference type="NCBI Taxonomy" id="1419947"/>
    <lineage>
        <taxon>Bacteria</taxon>
        <taxon>Pseudomonadati</taxon>
        <taxon>Bacteroidota</taxon>
        <taxon>Flavobacteriia</taxon>
        <taxon>Flavobacteriales</taxon>
        <taxon>Flavobacteriaceae</taxon>
        <taxon>Nonlabens</taxon>
    </lineage>
</organism>
<dbReference type="EMBL" id="JADKYU010001146">
    <property type="protein sequence ID" value="MBF4986377.1"/>
    <property type="molecule type" value="Genomic_DNA"/>
</dbReference>
<keyword evidence="10" id="KW-1185">Reference proteome</keyword>
<gene>
    <name evidence="9" type="ORF">FNJ87_19400</name>
</gene>
<evidence type="ECO:0000259" key="8">
    <source>
        <dbReference type="Pfam" id="PF12161"/>
    </source>
</evidence>
<keyword evidence="5" id="KW-0949">S-adenosyl-L-methionine</keyword>
<dbReference type="PANTHER" id="PTHR42933:SF1">
    <property type="entry name" value="SITE-SPECIFIC DNA-METHYLTRANSFERASE (ADENINE-SPECIFIC)"/>
    <property type="match status" value="1"/>
</dbReference>
<dbReference type="Proteomes" id="UP001194729">
    <property type="component" value="Unassembled WGS sequence"/>
</dbReference>
<protein>
    <recommendedName>
        <fullName evidence="2">site-specific DNA-methyltransferase (adenine-specific)</fullName>
        <ecNumber evidence="2">2.1.1.72</ecNumber>
    </recommendedName>
</protein>
<feature type="domain" description="N6 adenine-specific DNA methyltransferase N-terminal" evidence="8">
    <location>
        <begin position="1"/>
        <end position="142"/>
    </location>
</feature>
<dbReference type="Pfam" id="PF12161">
    <property type="entry name" value="HsdM_N"/>
    <property type="match status" value="1"/>
</dbReference>
<evidence type="ECO:0000313" key="9">
    <source>
        <dbReference type="EMBL" id="MBF4986377.1"/>
    </source>
</evidence>
<evidence type="ECO:0000313" key="10">
    <source>
        <dbReference type="Proteomes" id="UP001194729"/>
    </source>
</evidence>
<keyword evidence="4" id="KW-0808">Transferase</keyword>
<evidence type="ECO:0000256" key="4">
    <source>
        <dbReference type="ARBA" id="ARBA00022679"/>
    </source>
</evidence>
<dbReference type="EC" id="2.1.1.72" evidence="2"/>
<dbReference type="InterPro" id="IPR022749">
    <property type="entry name" value="D12N6_MeTrfase_N"/>
</dbReference>
<accession>A0ABS0AAF8</accession>
<feature type="non-terminal residue" evidence="9">
    <location>
        <position position="176"/>
    </location>
</feature>
<dbReference type="Gene3D" id="1.20.1260.30">
    <property type="match status" value="1"/>
</dbReference>
<name>A0ABS0AAF8_9FLAO</name>
<dbReference type="InterPro" id="IPR051537">
    <property type="entry name" value="DNA_Adenine_Mtase"/>
</dbReference>
<dbReference type="PANTHER" id="PTHR42933">
    <property type="entry name" value="SLR6095 PROTEIN"/>
    <property type="match status" value="1"/>
</dbReference>
<comment type="caution">
    <text evidence="9">The sequence shown here is derived from an EMBL/GenBank/DDBJ whole genome shotgun (WGS) entry which is preliminary data.</text>
</comment>
<dbReference type="SUPFAM" id="SSF53335">
    <property type="entry name" value="S-adenosyl-L-methionine-dependent methyltransferases"/>
    <property type="match status" value="1"/>
</dbReference>
<evidence type="ECO:0000256" key="6">
    <source>
        <dbReference type="ARBA" id="ARBA00022747"/>
    </source>
</evidence>
<evidence type="ECO:0000256" key="2">
    <source>
        <dbReference type="ARBA" id="ARBA00011900"/>
    </source>
</evidence>
<evidence type="ECO:0000256" key="5">
    <source>
        <dbReference type="ARBA" id="ARBA00022691"/>
    </source>
</evidence>
<evidence type="ECO:0000256" key="3">
    <source>
        <dbReference type="ARBA" id="ARBA00022603"/>
    </source>
</evidence>
<proteinExistence type="inferred from homology"/>
<comment type="similarity">
    <text evidence="1">Belongs to the N(4)/N(6)-methyltransferase family.</text>
</comment>
<evidence type="ECO:0000256" key="1">
    <source>
        <dbReference type="ARBA" id="ARBA00006594"/>
    </source>
</evidence>
<sequence>MNPDDYRDYILGFIFFKYLSEKQELYANQLLEGEEVTDFTKVEDPETLDAIREESLIKLGYYLKPEELFAAVAQKGSSKVEGESTYILDDLQEILRHIEQSTMDSESQDDFEALFEDLDLTSTKLGRTVGARNEIIVKIINALDEIDFALDDIESDVLGDAYEYLIGKFAAGAGKT</sequence>
<evidence type="ECO:0000256" key="7">
    <source>
        <dbReference type="ARBA" id="ARBA00047942"/>
    </source>
</evidence>
<dbReference type="InterPro" id="IPR029063">
    <property type="entry name" value="SAM-dependent_MTases_sf"/>
</dbReference>
<feature type="non-terminal residue" evidence="9">
    <location>
        <position position="1"/>
    </location>
</feature>
<reference evidence="9 10" key="1">
    <citation type="submission" date="2020-11" db="EMBL/GenBank/DDBJ databases">
        <title>P. mediterranea TC4 genome.</title>
        <authorList>
            <person name="Molmeret M."/>
        </authorList>
    </citation>
    <scope>NUCLEOTIDE SEQUENCE [LARGE SCALE GENOMIC DNA]</scope>
    <source>
        <strain evidence="9 10">TC4</strain>
    </source>
</reference>
<dbReference type="InterPro" id="IPR038333">
    <property type="entry name" value="T1MK-like_N_sf"/>
</dbReference>